<organism evidence="1 2">
    <name type="scientific">Flavihumibacter stibioxidans</name>
    <dbReference type="NCBI Taxonomy" id="1834163"/>
    <lineage>
        <taxon>Bacteria</taxon>
        <taxon>Pseudomonadati</taxon>
        <taxon>Bacteroidota</taxon>
        <taxon>Chitinophagia</taxon>
        <taxon>Chitinophagales</taxon>
        <taxon>Chitinophagaceae</taxon>
        <taxon>Flavihumibacter</taxon>
    </lineage>
</organism>
<comment type="caution">
    <text evidence="1">The sequence shown here is derived from an EMBL/GenBank/DDBJ whole genome shotgun (WGS) entry which is preliminary data.</text>
</comment>
<proteinExistence type="predicted"/>
<dbReference type="Proteomes" id="UP000765802">
    <property type="component" value="Unassembled WGS sequence"/>
</dbReference>
<gene>
    <name evidence="1" type="ORF">BC349_09160</name>
</gene>
<evidence type="ECO:0000313" key="1">
    <source>
        <dbReference type="EMBL" id="MBC6491199.1"/>
    </source>
</evidence>
<name>A0ABR7M9J9_9BACT</name>
<protein>
    <submittedName>
        <fullName evidence="1">Uncharacterized protein</fullName>
    </submittedName>
</protein>
<accession>A0ABR7M9J9</accession>
<keyword evidence="2" id="KW-1185">Reference proteome</keyword>
<evidence type="ECO:0000313" key="2">
    <source>
        <dbReference type="Proteomes" id="UP000765802"/>
    </source>
</evidence>
<dbReference type="EMBL" id="MBUA01000012">
    <property type="protein sequence ID" value="MBC6491199.1"/>
    <property type="molecule type" value="Genomic_DNA"/>
</dbReference>
<reference evidence="1 2" key="1">
    <citation type="submission" date="2016-07" db="EMBL/GenBank/DDBJ databases">
        <title>Genome analysis of Flavihumibacter stibioxidans YS-17.</title>
        <authorList>
            <person name="Shi K."/>
            <person name="Han Y."/>
            <person name="Wang G."/>
        </authorList>
    </citation>
    <scope>NUCLEOTIDE SEQUENCE [LARGE SCALE GENOMIC DNA]</scope>
    <source>
        <strain evidence="1 2">YS-17</strain>
    </source>
</reference>
<sequence length="59" mass="6427">MVLFLLFDGIGGVTHRHRQTGVALIKHLGYPVYFLSIAGIAKLLSVPAIQQSKYITSGE</sequence>
<dbReference type="RefSeq" id="WP_187256516.1">
    <property type="nucleotide sequence ID" value="NZ_JBHULF010000014.1"/>
</dbReference>